<protein>
    <submittedName>
        <fullName evidence="1">Uncharacterized protein</fullName>
    </submittedName>
</protein>
<dbReference type="Proteomes" id="UP000276133">
    <property type="component" value="Unassembled WGS sequence"/>
</dbReference>
<dbReference type="AlphaFoldDB" id="A0A3M7Q477"/>
<proteinExistence type="predicted"/>
<evidence type="ECO:0000313" key="2">
    <source>
        <dbReference type="Proteomes" id="UP000276133"/>
    </source>
</evidence>
<reference evidence="1 2" key="1">
    <citation type="journal article" date="2018" name="Sci. Rep.">
        <title>Genomic signatures of local adaptation to the degree of environmental predictability in rotifers.</title>
        <authorList>
            <person name="Franch-Gras L."/>
            <person name="Hahn C."/>
            <person name="Garcia-Roger E.M."/>
            <person name="Carmona M.J."/>
            <person name="Serra M."/>
            <person name="Gomez A."/>
        </authorList>
    </citation>
    <scope>NUCLEOTIDE SEQUENCE [LARGE SCALE GENOMIC DNA]</scope>
    <source>
        <strain evidence="1">HYR1</strain>
    </source>
</reference>
<sequence>MKSNMCLIIFITTTTKKNSWNIMSFYLIIMWLQENDHNLLEKQHVEVYDQITLYQIAHFIFNNKFPEELVCSKLTKMIDYF</sequence>
<gene>
    <name evidence="1" type="ORF">BpHYR1_047149</name>
</gene>
<accession>A0A3M7Q477</accession>
<organism evidence="1 2">
    <name type="scientific">Brachionus plicatilis</name>
    <name type="common">Marine rotifer</name>
    <name type="synonym">Brachionus muelleri</name>
    <dbReference type="NCBI Taxonomy" id="10195"/>
    <lineage>
        <taxon>Eukaryota</taxon>
        <taxon>Metazoa</taxon>
        <taxon>Spiralia</taxon>
        <taxon>Gnathifera</taxon>
        <taxon>Rotifera</taxon>
        <taxon>Eurotatoria</taxon>
        <taxon>Monogononta</taxon>
        <taxon>Pseudotrocha</taxon>
        <taxon>Ploima</taxon>
        <taxon>Brachionidae</taxon>
        <taxon>Brachionus</taxon>
    </lineage>
</organism>
<keyword evidence="2" id="KW-1185">Reference proteome</keyword>
<comment type="caution">
    <text evidence="1">The sequence shown here is derived from an EMBL/GenBank/DDBJ whole genome shotgun (WGS) entry which is preliminary data.</text>
</comment>
<evidence type="ECO:0000313" key="1">
    <source>
        <dbReference type="EMBL" id="RNA06002.1"/>
    </source>
</evidence>
<name>A0A3M7Q477_BRAPC</name>
<dbReference type="EMBL" id="REGN01007526">
    <property type="protein sequence ID" value="RNA06002.1"/>
    <property type="molecule type" value="Genomic_DNA"/>
</dbReference>